<reference evidence="1 2" key="1">
    <citation type="submission" date="2018-04" db="EMBL/GenBank/DDBJ databases">
        <title>Brenneria corticis sp.nov.</title>
        <authorList>
            <person name="Li Y."/>
        </authorList>
    </citation>
    <scope>NUCLEOTIDE SEQUENCE [LARGE SCALE GENOMIC DNA]</scope>
    <source>
        <strain evidence="1 2">LMG 27715</strain>
    </source>
</reference>
<proteinExistence type="predicted"/>
<dbReference type="EMBL" id="QDKJ01000004">
    <property type="protein sequence ID" value="PWC13569.1"/>
    <property type="molecule type" value="Genomic_DNA"/>
</dbReference>
<dbReference type="InterPro" id="IPR045657">
    <property type="entry name" value="DUF6392"/>
</dbReference>
<organism evidence="1 2">
    <name type="scientific">Brenneria roseae subsp. americana</name>
    <dbReference type="NCBI Taxonomy" id="1508507"/>
    <lineage>
        <taxon>Bacteria</taxon>
        <taxon>Pseudomonadati</taxon>
        <taxon>Pseudomonadota</taxon>
        <taxon>Gammaproteobacteria</taxon>
        <taxon>Enterobacterales</taxon>
        <taxon>Pectobacteriaceae</taxon>
        <taxon>Brenneria</taxon>
    </lineage>
</organism>
<protein>
    <submittedName>
        <fullName evidence="1">Pyocin immunity protein</fullName>
    </submittedName>
</protein>
<accession>A0A2U1TW10</accession>
<evidence type="ECO:0000313" key="1">
    <source>
        <dbReference type="EMBL" id="PWC13569.1"/>
    </source>
</evidence>
<dbReference type="Proteomes" id="UP000245138">
    <property type="component" value="Unassembled WGS sequence"/>
</dbReference>
<name>A0A2U1TW10_9GAMM</name>
<dbReference type="OrthoDB" id="6432498at2"/>
<dbReference type="Pfam" id="PF19929">
    <property type="entry name" value="DUF6392"/>
    <property type="match status" value="1"/>
</dbReference>
<sequence>MSVNVDALIDSLGKTYQEIFDAGLIPYKTKPTGFSGDPDISLDMVKEGVYLSFNRIDKVLNEITLRIQYEKRKSWFFPNELPVPLRKNMIRSWIHQNIRSPDKYLSPRKMLKEDIGYTDLYHLKNYSIPVSMQIDYDLNEKVEAITYFPTSMVRW</sequence>
<keyword evidence="2" id="KW-1185">Reference proteome</keyword>
<gene>
    <name evidence="1" type="ORF">B4923_06355</name>
</gene>
<dbReference type="RefSeq" id="WP_109053519.1">
    <property type="nucleotide sequence ID" value="NZ_QDKJ01000004.1"/>
</dbReference>
<comment type="caution">
    <text evidence="1">The sequence shown here is derived from an EMBL/GenBank/DDBJ whole genome shotgun (WGS) entry which is preliminary data.</text>
</comment>
<dbReference type="AlphaFoldDB" id="A0A2U1TW10"/>
<evidence type="ECO:0000313" key="2">
    <source>
        <dbReference type="Proteomes" id="UP000245138"/>
    </source>
</evidence>